<proteinExistence type="inferred from homology"/>
<reference evidence="11" key="1">
    <citation type="journal article" date="2023" name="Mol. Biol. Evol.">
        <title>Third-Generation Sequencing Reveals the Adaptive Role of the Epigenome in Three Deep-Sea Polychaetes.</title>
        <authorList>
            <person name="Perez M."/>
            <person name="Aroh O."/>
            <person name="Sun Y."/>
            <person name="Lan Y."/>
            <person name="Juniper S.K."/>
            <person name="Young C.R."/>
            <person name="Angers B."/>
            <person name="Qian P.Y."/>
        </authorList>
    </citation>
    <scope>NUCLEOTIDE SEQUENCE</scope>
    <source>
        <strain evidence="11">P08H-3</strain>
    </source>
</reference>
<accession>A0AAD9MP77</accession>
<dbReference type="GO" id="GO:0000139">
    <property type="term" value="C:Golgi membrane"/>
    <property type="evidence" value="ECO:0007669"/>
    <property type="project" value="UniProtKB-SubCell"/>
</dbReference>
<evidence type="ECO:0000256" key="8">
    <source>
        <dbReference type="ARBA" id="ARBA00023180"/>
    </source>
</evidence>
<dbReference type="EMBL" id="JAODUP010001379">
    <property type="protein sequence ID" value="KAK2140365.1"/>
    <property type="molecule type" value="Genomic_DNA"/>
</dbReference>
<evidence type="ECO:0000256" key="5">
    <source>
        <dbReference type="ARBA" id="ARBA00022989"/>
    </source>
</evidence>
<dbReference type="AlphaFoldDB" id="A0AAD9MP77"/>
<evidence type="ECO:0000256" key="4">
    <source>
        <dbReference type="ARBA" id="ARBA00022692"/>
    </source>
</evidence>
<evidence type="ECO:0000313" key="12">
    <source>
        <dbReference type="Proteomes" id="UP001208570"/>
    </source>
</evidence>
<dbReference type="EC" id="2.8.2.-" evidence="9"/>
<evidence type="ECO:0000256" key="10">
    <source>
        <dbReference type="SAM" id="MobiDB-lite"/>
    </source>
</evidence>
<gene>
    <name evidence="11" type="ORF">LSH36_1379g00017</name>
</gene>
<dbReference type="InterPro" id="IPR018011">
    <property type="entry name" value="Carb_sulfotrans_8-10"/>
</dbReference>
<dbReference type="Proteomes" id="UP001208570">
    <property type="component" value="Unassembled WGS sequence"/>
</dbReference>
<keyword evidence="4" id="KW-0812">Transmembrane</keyword>
<dbReference type="GO" id="GO:0008146">
    <property type="term" value="F:sulfotransferase activity"/>
    <property type="evidence" value="ECO:0007669"/>
    <property type="project" value="InterPro"/>
</dbReference>
<keyword evidence="9" id="KW-0119">Carbohydrate metabolism</keyword>
<dbReference type="GO" id="GO:0016051">
    <property type="term" value="P:carbohydrate biosynthetic process"/>
    <property type="evidence" value="ECO:0007669"/>
    <property type="project" value="InterPro"/>
</dbReference>
<name>A0AAD9MP77_9ANNE</name>
<dbReference type="InterPro" id="IPR005331">
    <property type="entry name" value="Sulfotransferase"/>
</dbReference>
<evidence type="ECO:0000256" key="6">
    <source>
        <dbReference type="ARBA" id="ARBA00023034"/>
    </source>
</evidence>
<comment type="caution">
    <text evidence="11">The sequence shown here is derived from an EMBL/GenBank/DDBJ whole genome shotgun (WGS) entry which is preliminary data.</text>
</comment>
<comment type="similarity">
    <text evidence="2 9">Belongs to the sulfotransferase 2 family.</text>
</comment>
<keyword evidence="3 9" id="KW-0808">Transferase</keyword>
<keyword evidence="6 9" id="KW-0333">Golgi apparatus</keyword>
<evidence type="ECO:0000256" key="7">
    <source>
        <dbReference type="ARBA" id="ARBA00023136"/>
    </source>
</evidence>
<dbReference type="PANTHER" id="PTHR12137">
    <property type="entry name" value="CARBOHYDRATE SULFOTRANSFERASE"/>
    <property type="match status" value="1"/>
</dbReference>
<keyword evidence="9" id="KW-0735">Signal-anchor</keyword>
<feature type="region of interest" description="Disordered" evidence="10">
    <location>
        <begin position="32"/>
        <end position="52"/>
    </location>
</feature>
<evidence type="ECO:0000256" key="9">
    <source>
        <dbReference type="RuleBase" id="RU364020"/>
    </source>
</evidence>
<evidence type="ECO:0000313" key="11">
    <source>
        <dbReference type="EMBL" id="KAK2140365.1"/>
    </source>
</evidence>
<evidence type="ECO:0000256" key="1">
    <source>
        <dbReference type="ARBA" id="ARBA00004323"/>
    </source>
</evidence>
<dbReference type="PANTHER" id="PTHR12137:SF54">
    <property type="entry name" value="CARBOHYDRATE SULFOTRANSFERASE"/>
    <property type="match status" value="1"/>
</dbReference>
<evidence type="ECO:0000256" key="3">
    <source>
        <dbReference type="ARBA" id="ARBA00022679"/>
    </source>
</evidence>
<evidence type="ECO:0000256" key="2">
    <source>
        <dbReference type="ARBA" id="ARBA00006339"/>
    </source>
</evidence>
<sequence length="353" mass="42231">MRVLTIELILLLSVVLSPVYFILHGIQTRDEEKPKVNSSGQTDDPINGQPYRHNSVRRDIRYPDIVGYPVQGVNTTTCPNAIRVETLKKRCENSPIRNYKYGDGPREHLRHVVLDHDKKLFYCLIGKASTKSWLKYLVNLKHSNQKGHLRHNNFLQTVGLEMYRNMPLDLVNETYKDYFKFLVVRHPLQRTVSGYYEMVILHKRYKNERNKLLNFTEFVERVTSNMLDLNMHWRRYINLCLLCKVDYEYIVKTETMDEDIKGFNRAISVNDEEMTVKLSHQNPFTDNDEEDTTQYNHHYKYDKMLYELQRKDPDLMKKLLNVYGEDMHLFGYKWDWWRGRSTCGMEYDDRECC</sequence>
<keyword evidence="12" id="KW-1185">Reference proteome</keyword>
<keyword evidence="7" id="KW-0472">Membrane</keyword>
<dbReference type="Pfam" id="PF03567">
    <property type="entry name" value="Sulfotransfer_2"/>
    <property type="match status" value="1"/>
</dbReference>
<protein>
    <recommendedName>
        <fullName evidence="9">Carbohydrate sulfotransferase</fullName>
        <ecNumber evidence="9">2.8.2.-</ecNumber>
    </recommendedName>
</protein>
<keyword evidence="8 9" id="KW-0325">Glycoprotein</keyword>
<dbReference type="InterPro" id="IPR027417">
    <property type="entry name" value="P-loop_NTPase"/>
</dbReference>
<keyword evidence="5" id="KW-1133">Transmembrane helix</keyword>
<comment type="subcellular location">
    <subcellularLocation>
        <location evidence="1 9">Golgi apparatus membrane</location>
        <topology evidence="1 9">Single-pass type II membrane protein</topology>
    </subcellularLocation>
</comment>
<dbReference type="SUPFAM" id="SSF52540">
    <property type="entry name" value="P-loop containing nucleoside triphosphate hydrolases"/>
    <property type="match status" value="1"/>
</dbReference>
<organism evidence="11 12">
    <name type="scientific">Paralvinella palmiformis</name>
    <dbReference type="NCBI Taxonomy" id="53620"/>
    <lineage>
        <taxon>Eukaryota</taxon>
        <taxon>Metazoa</taxon>
        <taxon>Spiralia</taxon>
        <taxon>Lophotrochozoa</taxon>
        <taxon>Annelida</taxon>
        <taxon>Polychaeta</taxon>
        <taxon>Sedentaria</taxon>
        <taxon>Canalipalpata</taxon>
        <taxon>Terebellida</taxon>
        <taxon>Terebelliformia</taxon>
        <taxon>Alvinellidae</taxon>
        <taxon>Paralvinella</taxon>
    </lineage>
</organism>